<reference evidence="11 12" key="1">
    <citation type="submission" date="2019-07" db="EMBL/GenBank/DDBJ databases">
        <title>Whole genome shotgun sequence of Cellulomonas composti NBRC 100758.</title>
        <authorList>
            <person name="Hosoyama A."/>
            <person name="Uohara A."/>
            <person name="Ohji S."/>
            <person name="Ichikawa N."/>
        </authorList>
    </citation>
    <scope>NUCLEOTIDE SEQUENCE [LARGE SCALE GENOMIC DNA]</scope>
    <source>
        <strain evidence="11 12">NBRC 100758</strain>
    </source>
</reference>
<keyword evidence="7" id="KW-0067">ATP-binding</keyword>
<keyword evidence="8" id="KW-0902">Two-component regulatory system</keyword>
<feature type="domain" description="Histidine kinase/HSP90-like ATPase" evidence="10">
    <location>
        <begin position="265"/>
        <end position="358"/>
    </location>
</feature>
<dbReference type="AlphaFoldDB" id="A0A511JAA8"/>
<evidence type="ECO:0000256" key="3">
    <source>
        <dbReference type="ARBA" id="ARBA00022553"/>
    </source>
</evidence>
<keyword evidence="9" id="KW-0472">Membrane</keyword>
<dbReference type="Gene3D" id="3.30.565.10">
    <property type="entry name" value="Histidine kinase-like ATPase, C-terminal domain"/>
    <property type="match status" value="1"/>
</dbReference>
<dbReference type="EMBL" id="BJWG01000006">
    <property type="protein sequence ID" value="GEL94925.1"/>
    <property type="molecule type" value="Genomic_DNA"/>
</dbReference>
<feature type="transmembrane region" description="Helical" evidence="9">
    <location>
        <begin position="77"/>
        <end position="94"/>
    </location>
</feature>
<keyword evidence="5" id="KW-0547">Nucleotide-binding</keyword>
<accession>A0A511JAA8</accession>
<dbReference type="GO" id="GO:0016020">
    <property type="term" value="C:membrane"/>
    <property type="evidence" value="ECO:0007669"/>
    <property type="project" value="InterPro"/>
</dbReference>
<evidence type="ECO:0000256" key="8">
    <source>
        <dbReference type="ARBA" id="ARBA00023012"/>
    </source>
</evidence>
<comment type="caution">
    <text evidence="11">The sequence shown here is derived from an EMBL/GenBank/DDBJ whole genome shotgun (WGS) entry which is preliminary data.</text>
</comment>
<dbReference type="InterPro" id="IPR036890">
    <property type="entry name" value="HATPase_C_sf"/>
</dbReference>
<keyword evidence="4" id="KW-0808">Transferase</keyword>
<dbReference type="Gene3D" id="1.20.5.1930">
    <property type="match status" value="1"/>
</dbReference>
<dbReference type="InterPro" id="IPR003594">
    <property type="entry name" value="HATPase_dom"/>
</dbReference>
<dbReference type="PANTHER" id="PTHR24421">
    <property type="entry name" value="NITRATE/NITRITE SENSOR PROTEIN NARX-RELATED"/>
    <property type="match status" value="1"/>
</dbReference>
<evidence type="ECO:0000256" key="7">
    <source>
        <dbReference type="ARBA" id="ARBA00022840"/>
    </source>
</evidence>
<feature type="transmembrane region" description="Helical" evidence="9">
    <location>
        <begin position="101"/>
        <end position="118"/>
    </location>
</feature>
<keyword evidence="3" id="KW-0597">Phosphoprotein</keyword>
<evidence type="ECO:0000313" key="12">
    <source>
        <dbReference type="Proteomes" id="UP000321720"/>
    </source>
</evidence>
<dbReference type="Proteomes" id="UP000321720">
    <property type="component" value="Unassembled WGS sequence"/>
</dbReference>
<dbReference type="GO" id="GO:0005524">
    <property type="term" value="F:ATP binding"/>
    <property type="evidence" value="ECO:0007669"/>
    <property type="project" value="UniProtKB-KW"/>
</dbReference>
<comment type="catalytic activity">
    <reaction evidence="1">
        <text>ATP + protein L-histidine = ADP + protein N-phospho-L-histidine.</text>
        <dbReference type="EC" id="2.7.13.3"/>
    </reaction>
</comment>
<protein>
    <recommendedName>
        <fullName evidence="2">histidine kinase</fullName>
        <ecNumber evidence="2">2.7.13.3</ecNumber>
    </recommendedName>
</protein>
<dbReference type="SMART" id="SM00387">
    <property type="entry name" value="HATPase_c"/>
    <property type="match status" value="1"/>
</dbReference>
<evidence type="ECO:0000256" key="9">
    <source>
        <dbReference type="SAM" id="Phobius"/>
    </source>
</evidence>
<dbReference type="InterPro" id="IPR011712">
    <property type="entry name" value="Sig_transdc_His_kin_sub3_dim/P"/>
</dbReference>
<evidence type="ECO:0000313" key="11">
    <source>
        <dbReference type="EMBL" id="GEL94925.1"/>
    </source>
</evidence>
<proteinExistence type="predicted"/>
<dbReference type="PANTHER" id="PTHR24421:SF10">
    <property type="entry name" value="NITRATE_NITRITE SENSOR PROTEIN NARQ"/>
    <property type="match status" value="1"/>
</dbReference>
<dbReference type="Pfam" id="PF07730">
    <property type="entry name" value="HisKA_3"/>
    <property type="match status" value="1"/>
</dbReference>
<sequence length="359" mass="38178">MRVWRDWALVALFVGLAILETFLRPELPWRPVVLVEAVALTSTLLWRRTRPLLAVLVAFGVVVLVDLVAYVSGVDTSVGLASMGYVLILVYALVRWGSGREIVLGSAVVMLAAAFGVVRDPGPLPDAIAGFGIVVFAGLLGLAVRQTRVSRSRELDQVRLREREQLARELHDTVAHHVSAMVIRAQAGQVLADVDPAAARDALAVIEAEGSRTLTEMRSLVGALRQGDADLVPQGGVGDLERLAAGVPLAVSIERTGELDDLGAALDAAVYRCVQESLTNAARHGRHVRQVRVRVAADEREVHASVSDDGDPVTPGRVGAGYGLLGMTERAALLGGTMTAGPGADRGWRVDVVLPRTLS</sequence>
<keyword evidence="9" id="KW-0812">Transmembrane</keyword>
<gene>
    <name evidence="11" type="ORF">CCO02nite_15830</name>
</gene>
<feature type="transmembrane region" description="Helical" evidence="9">
    <location>
        <begin position="29"/>
        <end position="46"/>
    </location>
</feature>
<keyword evidence="12" id="KW-1185">Reference proteome</keyword>
<feature type="transmembrane region" description="Helical" evidence="9">
    <location>
        <begin position="53"/>
        <end position="71"/>
    </location>
</feature>
<evidence type="ECO:0000256" key="5">
    <source>
        <dbReference type="ARBA" id="ARBA00022741"/>
    </source>
</evidence>
<name>A0A511JAA8_9CELL</name>
<evidence type="ECO:0000256" key="1">
    <source>
        <dbReference type="ARBA" id="ARBA00000085"/>
    </source>
</evidence>
<dbReference type="SUPFAM" id="SSF55874">
    <property type="entry name" value="ATPase domain of HSP90 chaperone/DNA topoisomerase II/histidine kinase"/>
    <property type="match status" value="1"/>
</dbReference>
<keyword evidence="6 11" id="KW-0418">Kinase</keyword>
<dbReference type="GO" id="GO:0046983">
    <property type="term" value="F:protein dimerization activity"/>
    <property type="evidence" value="ECO:0007669"/>
    <property type="project" value="InterPro"/>
</dbReference>
<feature type="transmembrane region" description="Helical" evidence="9">
    <location>
        <begin position="124"/>
        <end position="144"/>
    </location>
</feature>
<dbReference type="GO" id="GO:0000155">
    <property type="term" value="F:phosphorelay sensor kinase activity"/>
    <property type="evidence" value="ECO:0007669"/>
    <property type="project" value="InterPro"/>
</dbReference>
<evidence type="ECO:0000256" key="4">
    <source>
        <dbReference type="ARBA" id="ARBA00022679"/>
    </source>
</evidence>
<feature type="transmembrane region" description="Helical" evidence="9">
    <location>
        <begin position="7"/>
        <end position="23"/>
    </location>
</feature>
<organism evidence="11 12">
    <name type="scientific">Cellulomonas composti</name>
    <dbReference type="NCBI Taxonomy" id="266130"/>
    <lineage>
        <taxon>Bacteria</taxon>
        <taxon>Bacillati</taxon>
        <taxon>Actinomycetota</taxon>
        <taxon>Actinomycetes</taxon>
        <taxon>Micrococcales</taxon>
        <taxon>Cellulomonadaceae</taxon>
        <taxon>Cellulomonas</taxon>
    </lineage>
</organism>
<dbReference type="InterPro" id="IPR050482">
    <property type="entry name" value="Sensor_HK_TwoCompSys"/>
</dbReference>
<dbReference type="Pfam" id="PF02518">
    <property type="entry name" value="HATPase_c"/>
    <property type="match status" value="1"/>
</dbReference>
<dbReference type="EC" id="2.7.13.3" evidence="2"/>
<evidence type="ECO:0000256" key="2">
    <source>
        <dbReference type="ARBA" id="ARBA00012438"/>
    </source>
</evidence>
<evidence type="ECO:0000259" key="10">
    <source>
        <dbReference type="SMART" id="SM00387"/>
    </source>
</evidence>
<keyword evidence="9" id="KW-1133">Transmembrane helix</keyword>
<evidence type="ECO:0000256" key="6">
    <source>
        <dbReference type="ARBA" id="ARBA00022777"/>
    </source>
</evidence>
<dbReference type="CDD" id="cd16917">
    <property type="entry name" value="HATPase_UhpB-NarQ-NarX-like"/>
    <property type="match status" value="1"/>
</dbReference>